<dbReference type="InterPro" id="IPR036390">
    <property type="entry name" value="WH_DNA-bd_sf"/>
</dbReference>
<dbReference type="GO" id="GO:0003700">
    <property type="term" value="F:DNA-binding transcription factor activity"/>
    <property type="evidence" value="ECO:0007669"/>
    <property type="project" value="InterPro"/>
</dbReference>
<reference evidence="4 5" key="1">
    <citation type="submission" date="2020-02" db="EMBL/GenBank/DDBJ databases">
        <title>Whole-genome analyses of novel actinobacteria.</title>
        <authorList>
            <person name="Sahin N."/>
        </authorList>
    </citation>
    <scope>NUCLEOTIDE SEQUENCE [LARGE SCALE GENOMIC DNA]</scope>
    <source>
        <strain evidence="4 5">A7024</strain>
    </source>
</reference>
<dbReference type="InterPro" id="IPR057727">
    <property type="entry name" value="WCX_dom"/>
</dbReference>
<evidence type="ECO:0000256" key="2">
    <source>
        <dbReference type="ARBA" id="ARBA00023163"/>
    </source>
</evidence>
<dbReference type="PANTHER" id="PTHR34580">
    <property type="match status" value="1"/>
</dbReference>
<dbReference type="Pfam" id="PF08279">
    <property type="entry name" value="HTH_11"/>
    <property type="match status" value="1"/>
</dbReference>
<sequence length="352" mass="38831">MLETSARLLAVLGLLQTRGTWSGADLAARVDVGERTLRKDIERLRELGYPIDSVRGPAGGYRLGDHGRLPPLLLDDQEAVAVAVGLGQVRTVRGIEEASALALTKLEHVLPDRLRRRVRALHDSTDVGPANTGTNVEAPPVDTDLLAELAAAIRDHQAVRFFYGDEQEPAEAEPYRLVSWQERWYVVARHRPSGAWRSYRADWMTLRVPGGGRFTPEPLDGGDYAAFVLRDVASTGWKVHARIAVDAPATEVLARINPTVGVVETVDDSHSVLVTGADSYEIVAVWIGMLGLDFHVTDPPELVTHLQTLGHRYLRHFRPTASARADFPVAGNRSALPCTYPFQPFQVLRRPR</sequence>
<dbReference type="InterPro" id="IPR026881">
    <property type="entry name" value="WYL_dom"/>
</dbReference>
<organism evidence="4 5">
    <name type="scientific">Streptomyces coryli</name>
    <dbReference type="NCBI Taxonomy" id="1128680"/>
    <lineage>
        <taxon>Bacteria</taxon>
        <taxon>Bacillati</taxon>
        <taxon>Actinomycetota</taxon>
        <taxon>Actinomycetes</taxon>
        <taxon>Kitasatosporales</taxon>
        <taxon>Streptomycetaceae</taxon>
        <taxon>Streptomyces</taxon>
    </lineage>
</organism>
<keyword evidence="2" id="KW-0804">Transcription</keyword>
<dbReference type="PROSITE" id="PS52050">
    <property type="entry name" value="WYL"/>
    <property type="match status" value="1"/>
</dbReference>
<proteinExistence type="predicted"/>
<evidence type="ECO:0000313" key="4">
    <source>
        <dbReference type="EMBL" id="NGN67875.1"/>
    </source>
</evidence>
<feature type="domain" description="HTH deoR-type" evidence="3">
    <location>
        <begin position="4"/>
        <end position="63"/>
    </location>
</feature>
<dbReference type="InterPro" id="IPR051534">
    <property type="entry name" value="CBASS_pafABC_assoc_protein"/>
</dbReference>
<dbReference type="Gene3D" id="1.10.10.10">
    <property type="entry name" value="Winged helix-like DNA-binding domain superfamily/Winged helix DNA-binding domain"/>
    <property type="match status" value="1"/>
</dbReference>
<evidence type="ECO:0000259" key="3">
    <source>
        <dbReference type="PROSITE" id="PS51000"/>
    </source>
</evidence>
<keyword evidence="1" id="KW-0805">Transcription regulation</keyword>
<dbReference type="Pfam" id="PF25583">
    <property type="entry name" value="WCX"/>
    <property type="match status" value="1"/>
</dbReference>
<gene>
    <name evidence="4" type="ORF">G5C51_28740</name>
</gene>
<comment type="caution">
    <text evidence="4">The sequence shown here is derived from an EMBL/GenBank/DDBJ whole genome shotgun (WGS) entry which is preliminary data.</text>
</comment>
<accession>A0A6G4U6K6</accession>
<dbReference type="RefSeq" id="WP_165241291.1">
    <property type="nucleotide sequence ID" value="NZ_JAAKZV010000168.1"/>
</dbReference>
<keyword evidence="5" id="KW-1185">Reference proteome</keyword>
<evidence type="ECO:0000256" key="1">
    <source>
        <dbReference type="ARBA" id="ARBA00023015"/>
    </source>
</evidence>
<dbReference type="InterPro" id="IPR036388">
    <property type="entry name" value="WH-like_DNA-bd_sf"/>
</dbReference>
<dbReference type="InterPro" id="IPR001034">
    <property type="entry name" value="DeoR_HTH"/>
</dbReference>
<name>A0A6G4U6K6_9ACTN</name>
<dbReference type="PROSITE" id="PS51000">
    <property type="entry name" value="HTH_DEOR_2"/>
    <property type="match status" value="1"/>
</dbReference>
<dbReference type="InterPro" id="IPR013196">
    <property type="entry name" value="HTH_11"/>
</dbReference>
<dbReference type="AlphaFoldDB" id="A0A6G4U6K6"/>
<dbReference type="PANTHER" id="PTHR34580:SF3">
    <property type="entry name" value="PROTEIN PAFB"/>
    <property type="match status" value="1"/>
</dbReference>
<dbReference type="Proteomes" id="UP000481583">
    <property type="component" value="Unassembled WGS sequence"/>
</dbReference>
<dbReference type="EMBL" id="JAAKZV010000168">
    <property type="protein sequence ID" value="NGN67875.1"/>
    <property type="molecule type" value="Genomic_DNA"/>
</dbReference>
<protein>
    <submittedName>
        <fullName evidence="4">WYL domain-containing protein</fullName>
    </submittedName>
</protein>
<dbReference type="SUPFAM" id="SSF46785">
    <property type="entry name" value="Winged helix' DNA-binding domain"/>
    <property type="match status" value="1"/>
</dbReference>
<evidence type="ECO:0000313" key="5">
    <source>
        <dbReference type="Proteomes" id="UP000481583"/>
    </source>
</evidence>
<dbReference type="Pfam" id="PF13280">
    <property type="entry name" value="WYL"/>
    <property type="match status" value="1"/>
</dbReference>